<name>A0A0A7PMS9_9SPHN</name>
<dbReference type="STRING" id="1515612.SKP52_22430"/>
<keyword evidence="1" id="KW-0472">Membrane</keyword>
<reference evidence="2 3" key="1">
    <citation type="journal article" date="2015" name="Int. J. Syst. Evol. Microbiol.">
        <title>Description of Sphingopyxis fribergensis sp. nov. - a soil bacterium with the ability to degrade styrene and phenylacetic acid.</title>
        <authorList>
            <person name="Oelschlagel M."/>
            <person name="Ruckert C."/>
            <person name="Kalinowski J."/>
            <person name="Schmidt G."/>
            <person name="Schlomann M."/>
            <person name="Tischler D."/>
        </authorList>
    </citation>
    <scope>NUCLEOTIDE SEQUENCE [LARGE SCALE GENOMIC DNA]</scope>
    <source>
        <strain evidence="2 3">Kp5.2</strain>
    </source>
</reference>
<keyword evidence="3" id="KW-1185">Reference proteome</keyword>
<evidence type="ECO:0000313" key="3">
    <source>
        <dbReference type="Proteomes" id="UP000030907"/>
    </source>
</evidence>
<dbReference type="EMBL" id="CP009122">
    <property type="protein sequence ID" value="AJA11335.1"/>
    <property type="molecule type" value="Genomic_DNA"/>
</dbReference>
<dbReference type="HOGENOM" id="CLU_133751_1_0_5"/>
<feature type="transmembrane region" description="Helical" evidence="1">
    <location>
        <begin position="110"/>
        <end position="130"/>
    </location>
</feature>
<evidence type="ECO:0000256" key="1">
    <source>
        <dbReference type="SAM" id="Phobius"/>
    </source>
</evidence>
<evidence type="ECO:0000313" key="2">
    <source>
        <dbReference type="EMBL" id="AJA11335.1"/>
    </source>
</evidence>
<dbReference type="Pfam" id="PF06170">
    <property type="entry name" value="DUF983"/>
    <property type="match status" value="1"/>
</dbReference>
<dbReference type="AlphaFoldDB" id="A0A0A7PMS9"/>
<gene>
    <name evidence="2" type="ORF">SKP52_22430</name>
</gene>
<keyword evidence="1" id="KW-0812">Transmembrane</keyword>
<dbReference type="KEGG" id="sphk:SKP52_22430"/>
<dbReference type="InterPro" id="IPR009325">
    <property type="entry name" value="DUF983"/>
</dbReference>
<dbReference type="Proteomes" id="UP000030907">
    <property type="component" value="Chromosome"/>
</dbReference>
<feature type="transmembrane region" description="Helical" evidence="1">
    <location>
        <begin position="83"/>
        <end position="104"/>
    </location>
</feature>
<organism evidence="2 3">
    <name type="scientific">Sphingopyxis fribergensis</name>
    <dbReference type="NCBI Taxonomy" id="1515612"/>
    <lineage>
        <taxon>Bacteria</taxon>
        <taxon>Pseudomonadati</taxon>
        <taxon>Pseudomonadota</taxon>
        <taxon>Alphaproteobacteria</taxon>
        <taxon>Sphingomonadales</taxon>
        <taxon>Sphingomonadaceae</taxon>
        <taxon>Sphingopyxis</taxon>
    </lineage>
</organism>
<dbReference type="RefSeq" id="WP_321164062.1">
    <property type="nucleotide sequence ID" value="NZ_CP009122.1"/>
</dbReference>
<keyword evidence="1" id="KW-1133">Transmembrane helix</keyword>
<evidence type="ECO:0008006" key="4">
    <source>
        <dbReference type="Google" id="ProtNLM"/>
    </source>
</evidence>
<proteinExistence type="predicted"/>
<protein>
    <recommendedName>
        <fullName evidence="4">Zinc-finger protein</fullName>
    </recommendedName>
</protein>
<accession>A0A0A7PMS9</accession>
<sequence length="163" mass="18193">MPNFMVSPFDRPVTRKISPPANDEVSNVDSFVLPASGWESMLRGARSRCPRCNEAKLFTRFLKPVATCPHCLQDWTHQQADDFPAYVSILLTGHIMAPIIIALVQETALSLAGLAAIIVPLMLALMIGFIQPAKGAIIALQWWFGMHGFEKERRDAEAFDRKQ</sequence>